<dbReference type="InterPro" id="IPR041616">
    <property type="entry name" value="PheRS_beta_core"/>
</dbReference>
<dbReference type="InterPro" id="IPR005146">
    <property type="entry name" value="B3/B4_tRNA-bd"/>
</dbReference>
<dbReference type="InterPro" id="IPR045864">
    <property type="entry name" value="aa-tRNA-synth_II/BPL/LPL"/>
</dbReference>
<dbReference type="Gene3D" id="3.50.40.10">
    <property type="entry name" value="Phenylalanyl-trna Synthetase, Chain B, domain 3"/>
    <property type="match status" value="1"/>
</dbReference>
<dbReference type="SUPFAM" id="SSF56037">
    <property type="entry name" value="PheT/TilS domain"/>
    <property type="match status" value="1"/>
</dbReference>
<keyword evidence="11 16" id="KW-0694">RNA-binding</keyword>
<dbReference type="EC" id="6.1.1.20" evidence="15"/>
<evidence type="ECO:0000256" key="11">
    <source>
        <dbReference type="ARBA" id="ARBA00022884"/>
    </source>
</evidence>
<dbReference type="CDD" id="cd02796">
    <property type="entry name" value="tRNA_bind_bactPheRS"/>
    <property type="match status" value="1"/>
</dbReference>
<dbReference type="Pfam" id="PF01588">
    <property type="entry name" value="tRNA_bind"/>
    <property type="match status" value="1"/>
</dbReference>
<feature type="binding site" evidence="15">
    <location>
        <position position="465"/>
    </location>
    <ligand>
        <name>Mg(2+)</name>
        <dbReference type="ChEBI" id="CHEBI:18420"/>
        <note>shared with alpha subunit</note>
    </ligand>
</feature>
<evidence type="ECO:0000256" key="6">
    <source>
        <dbReference type="ARBA" id="ARBA00022598"/>
    </source>
</evidence>
<protein>
    <recommendedName>
        <fullName evidence="15">Phenylalanine--tRNA ligase beta subunit</fullName>
        <ecNumber evidence="15">6.1.1.20</ecNumber>
    </recommendedName>
    <alternativeName>
        <fullName evidence="15">Phenylalanyl-tRNA synthetase beta subunit</fullName>
        <shortName evidence="15">PheRS</shortName>
    </alternativeName>
</protein>
<dbReference type="Proteomes" id="UP000603434">
    <property type="component" value="Unassembled WGS sequence"/>
</dbReference>
<name>A0A8J6NW80_9BACT</name>
<dbReference type="Pfam" id="PF17759">
    <property type="entry name" value="tRNA_synthFbeta"/>
    <property type="match status" value="1"/>
</dbReference>
<dbReference type="PROSITE" id="PS51483">
    <property type="entry name" value="B5"/>
    <property type="match status" value="1"/>
</dbReference>
<dbReference type="EMBL" id="JACNJH010000129">
    <property type="protein sequence ID" value="MBC8361321.1"/>
    <property type="molecule type" value="Genomic_DNA"/>
</dbReference>
<dbReference type="PROSITE" id="PS50886">
    <property type="entry name" value="TRBD"/>
    <property type="match status" value="1"/>
</dbReference>
<keyword evidence="4 15" id="KW-0963">Cytoplasm</keyword>
<keyword evidence="5 16" id="KW-0820">tRNA-binding</keyword>
<dbReference type="SMART" id="SM00874">
    <property type="entry name" value="B5"/>
    <property type="match status" value="1"/>
</dbReference>
<keyword evidence="8 15" id="KW-0547">Nucleotide-binding</keyword>
<feature type="binding site" evidence="15">
    <location>
        <position position="461"/>
    </location>
    <ligand>
        <name>Mg(2+)</name>
        <dbReference type="ChEBI" id="CHEBI:18420"/>
        <note>shared with alpha subunit</note>
    </ligand>
</feature>
<evidence type="ECO:0000256" key="7">
    <source>
        <dbReference type="ARBA" id="ARBA00022723"/>
    </source>
</evidence>
<evidence type="ECO:0000259" key="18">
    <source>
        <dbReference type="PROSITE" id="PS51447"/>
    </source>
</evidence>
<dbReference type="InterPro" id="IPR005147">
    <property type="entry name" value="tRNA_synthase_B5-dom"/>
</dbReference>
<feature type="domain" description="TRNA-binding" evidence="17">
    <location>
        <begin position="39"/>
        <end position="147"/>
    </location>
</feature>
<dbReference type="Pfam" id="PF03147">
    <property type="entry name" value="FDX-ACB"/>
    <property type="match status" value="1"/>
</dbReference>
<dbReference type="InterPro" id="IPR045060">
    <property type="entry name" value="Phe-tRNA-ligase_IIc_bsu"/>
</dbReference>
<evidence type="ECO:0000256" key="16">
    <source>
        <dbReference type="PROSITE-ProRule" id="PRU00209"/>
    </source>
</evidence>
<dbReference type="InterPro" id="IPR033714">
    <property type="entry name" value="tRNA_bind_bactPheRS"/>
</dbReference>
<comment type="subcellular location">
    <subcellularLocation>
        <location evidence="1 15">Cytoplasm</location>
    </subcellularLocation>
</comment>
<evidence type="ECO:0000256" key="2">
    <source>
        <dbReference type="ARBA" id="ARBA00008653"/>
    </source>
</evidence>
<evidence type="ECO:0000256" key="4">
    <source>
        <dbReference type="ARBA" id="ARBA00022490"/>
    </source>
</evidence>
<dbReference type="FunFam" id="3.50.40.10:FF:000001">
    <property type="entry name" value="Phenylalanine--tRNA ligase beta subunit"/>
    <property type="match status" value="1"/>
</dbReference>
<feature type="binding site" evidence="15">
    <location>
        <position position="464"/>
    </location>
    <ligand>
        <name>Mg(2+)</name>
        <dbReference type="ChEBI" id="CHEBI:18420"/>
        <note>shared with alpha subunit</note>
    </ligand>
</feature>
<keyword evidence="13 15" id="KW-0030">Aminoacyl-tRNA synthetase</keyword>
<feature type="binding site" evidence="15">
    <location>
        <position position="455"/>
    </location>
    <ligand>
        <name>Mg(2+)</name>
        <dbReference type="ChEBI" id="CHEBI:18420"/>
        <note>shared with alpha subunit</note>
    </ligand>
</feature>
<dbReference type="CDD" id="cd00769">
    <property type="entry name" value="PheRS_beta_core"/>
    <property type="match status" value="1"/>
</dbReference>
<gene>
    <name evidence="15" type="primary">pheT</name>
    <name evidence="20" type="ORF">H8E23_07990</name>
</gene>
<dbReference type="InterPro" id="IPR005121">
    <property type="entry name" value="Fdx_antiC-bd"/>
</dbReference>
<evidence type="ECO:0000256" key="10">
    <source>
        <dbReference type="ARBA" id="ARBA00022842"/>
    </source>
</evidence>
<comment type="similarity">
    <text evidence="2 15">Belongs to the phenylalanyl-tRNA synthetase beta subunit family. Type 1 subfamily.</text>
</comment>
<accession>A0A8J6NW80</accession>
<dbReference type="Gene3D" id="2.40.50.140">
    <property type="entry name" value="Nucleic acid-binding proteins"/>
    <property type="match status" value="1"/>
</dbReference>
<dbReference type="Pfam" id="PF03483">
    <property type="entry name" value="B3_4"/>
    <property type="match status" value="1"/>
</dbReference>
<evidence type="ECO:0000256" key="3">
    <source>
        <dbReference type="ARBA" id="ARBA00011209"/>
    </source>
</evidence>
<feature type="domain" description="FDX-ACB" evidence="18">
    <location>
        <begin position="711"/>
        <end position="804"/>
    </location>
</feature>
<dbReference type="GO" id="GO:0009328">
    <property type="term" value="C:phenylalanine-tRNA ligase complex"/>
    <property type="evidence" value="ECO:0007669"/>
    <property type="project" value="TreeGrafter"/>
</dbReference>
<feature type="domain" description="B5" evidence="19">
    <location>
        <begin position="401"/>
        <end position="477"/>
    </location>
</feature>
<dbReference type="GO" id="GO:0005524">
    <property type="term" value="F:ATP binding"/>
    <property type="evidence" value="ECO:0007669"/>
    <property type="project" value="UniProtKB-UniRule"/>
</dbReference>
<evidence type="ECO:0000256" key="15">
    <source>
        <dbReference type="HAMAP-Rule" id="MF_00283"/>
    </source>
</evidence>
<dbReference type="PANTHER" id="PTHR10947:SF0">
    <property type="entry name" value="PHENYLALANINE--TRNA LIGASE BETA SUBUNIT"/>
    <property type="match status" value="1"/>
</dbReference>
<dbReference type="Gene3D" id="3.30.930.10">
    <property type="entry name" value="Bira Bifunctional Protein, Domain 2"/>
    <property type="match status" value="1"/>
</dbReference>
<organism evidence="20 21">
    <name type="scientific">Candidatus Desulfatibia profunda</name>
    <dbReference type="NCBI Taxonomy" id="2841695"/>
    <lineage>
        <taxon>Bacteria</taxon>
        <taxon>Pseudomonadati</taxon>
        <taxon>Thermodesulfobacteriota</taxon>
        <taxon>Desulfobacteria</taxon>
        <taxon>Desulfobacterales</taxon>
        <taxon>Desulfobacterales incertae sedis</taxon>
        <taxon>Candidatus Desulfatibia</taxon>
    </lineage>
</organism>
<dbReference type="AlphaFoldDB" id="A0A8J6NW80"/>
<dbReference type="SMART" id="SM00896">
    <property type="entry name" value="FDX-ACB"/>
    <property type="match status" value="1"/>
</dbReference>
<reference evidence="20 21" key="1">
    <citation type="submission" date="2020-08" db="EMBL/GenBank/DDBJ databases">
        <title>Bridging the membrane lipid divide: bacteria of the FCB group superphylum have the potential to synthesize archaeal ether lipids.</title>
        <authorList>
            <person name="Villanueva L."/>
            <person name="Von Meijenfeldt F.A.B."/>
            <person name="Westbye A.B."/>
            <person name="Yadav S."/>
            <person name="Hopmans E.C."/>
            <person name="Dutilh B.E."/>
            <person name="Sinninghe Damste J.S."/>
        </authorList>
    </citation>
    <scope>NUCLEOTIDE SEQUENCE [LARGE SCALE GENOMIC DNA]</scope>
    <source>
        <strain evidence="20">NIOZ-UU30</strain>
    </source>
</reference>
<evidence type="ECO:0000256" key="8">
    <source>
        <dbReference type="ARBA" id="ARBA00022741"/>
    </source>
</evidence>
<keyword evidence="10 15" id="KW-0460">Magnesium</keyword>
<comment type="caution">
    <text evidence="20">The sequence shown here is derived from an EMBL/GenBank/DDBJ whole genome shotgun (WGS) entry which is preliminary data.</text>
</comment>
<proteinExistence type="inferred from homology"/>
<evidence type="ECO:0000313" key="20">
    <source>
        <dbReference type="EMBL" id="MBC8361321.1"/>
    </source>
</evidence>
<keyword evidence="12 15" id="KW-0648">Protein biosynthesis</keyword>
<dbReference type="InterPro" id="IPR036690">
    <property type="entry name" value="Fdx_antiC-bd_sf"/>
</dbReference>
<dbReference type="PANTHER" id="PTHR10947">
    <property type="entry name" value="PHENYLALANYL-TRNA SYNTHETASE BETA CHAIN AND LEUCINE-RICH REPEAT-CONTAINING PROTEIN 47"/>
    <property type="match status" value="1"/>
</dbReference>
<dbReference type="Pfam" id="PF03484">
    <property type="entry name" value="B5"/>
    <property type="match status" value="1"/>
</dbReference>
<dbReference type="HAMAP" id="MF_00283">
    <property type="entry name" value="Phe_tRNA_synth_beta1"/>
    <property type="match status" value="1"/>
</dbReference>
<evidence type="ECO:0000256" key="1">
    <source>
        <dbReference type="ARBA" id="ARBA00004496"/>
    </source>
</evidence>
<dbReference type="SUPFAM" id="SSF55681">
    <property type="entry name" value="Class II aaRS and biotin synthetases"/>
    <property type="match status" value="1"/>
</dbReference>
<evidence type="ECO:0000256" key="5">
    <source>
        <dbReference type="ARBA" id="ARBA00022555"/>
    </source>
</evidence>
<dbReference type="Gene3D" id="3.30.56.10">
    <property type="match status" value="2"/>
</dbReference>
<keyword evidence="9 15" id="KW-0067">ATP-binding</keyword>
<dbReference type="Gene3D" id="3.30.70.380">
    <property type="entry name" value="Ferrodoxin-fold anticodon-binding domain"/>
    <property type="match status" value="1"/>
</dbReference>
<dbReference type="GO" id="GO:0004826">
    <property type="term" value="F:phenylalanine-tRNA ligase activity"/>
    <property type="evidence" value="ECO:0007669"/>
    <property type="project" value="UniProtKB-UniRule"/>
</dbReference>
<dbReference type="InterPro" id="IPR004532">
    <property type="entry name" value="Phe-tRNA-ligase_IIc_bsu_bact"/>
</dbReference>
<evidence type="ECO:0000259" key="17">
    <source>
        <dbReference type="PROSITE" id="PS50886"/>
    </source>
</evidence>
<evidence type="ECO:0000259" key="19">
    <source>
        <dbReference type="PROSITE" id="PS51483"/>
    </source>
</evidence>
<sequence>MKVSVSWLKEYMDVDMPPSDLADALTMVGLEVDTFSDRYDYLDHVFVGRIAGIVPHANIDGLKICRVDLGNRTIPVVCGAPNVETGILAPCALPGACLPGGNVLKKGLIHGEGSEGMLCSEAELGLGAGGDGIMVLKQNLAVGKPLNKALGLSDPVFEIDLTPNRSDCLSIIGIAREIAALRKTRVNYPRISLPESCDDILNYTSVTILNPDLCPRYAARLVFDVAVGPSPFWLRDRLVSVGLKPINNIVDATNFVMMETGQPLHAFDFDRLAENRIVVRVAQEGETFTSLDQKERRLDSEMLMICDGEKSVAVGGVMGGLNSEVEETTTRVLLESAYFDPVCIRKTSKKLGLSTDASQRFERGVDPRGTIAALHRVARIIAEISGGKLVGGTIDENPKPFSEKMIDLSVTALNRYLGTRLNQDEIESYLRSIEFDVKKNDADKLRVFPPSYRVDISRFEDLTEEVARLLGYNNIKTTFPLIAADTRRTSKQIDSRNSIKRLMTGLGFTEVINYSFVSKRSCDRLELRSDDPRRKEIEILNPLSEDQAVMRTSLIPGLLETMRYNLAMQNRNLKLFEIGNVFFSTGEADSQPLEAEILAGLCTGIRNEALWFSKEVHCDFYDLKGVVEELLRNLRVDDTLFTGMPPEFCSYTKPGFTAEVFTANQSLGLIGKLHPNVLRNYELKQTAYIFELNVNQLSKHIAEIKSALPIPKFPATSRDITLIVDKNVEALKILKSVEALNEVLVENLHLFDAFEGDPIPLGKKSVSFRISYRSFHETLDDDTVNRIHQNIAERLLKEFNAILPA</sequence>
<dbReference type="GO" id="GO:0000049">
    <property type="term" value="F:tRNA binding"/>
    <property type="evidence" value="ECO:0007669"/>
    <property type="project" value="UniProtKB-UniRule"/>
</dbReference>
<evidence type="ECO:0000256" key="9">
    <source>
        <dbReference type="ARBA" id="ARBA00022840"/>
    </source>
</evidence>
<dbReference type="InterPro" id="IPR009061">
    <property type="entry name" value="DNA-bd_dom_put_sf"/>
</dbReference>
<comment type="catalytic activity">
    <reaction evidence="14 15">
        <text>tRNA(Phe) + L-phenylalanine + ATP = L-phenylalanyl-tRNA(Phe) + AMP + diphosphate + H(+)</text>
        <dbReference type="Rhea" id="RHEA:19413"/>
        <dbReference type="Rhea" id="RHEA-COMP:9668"/>
        <dbReference type="Rhea" id="RHEA-COMP:9699"/>
        <dbReference type="ChEBI" id="CHEBI:15378"/>
        <dbReference type="ChEBI" id="CHEBI:30616"/>
        <dbReference type="ChEBI" id="CHEBI:33019"/>
        <dbReference type="ChEBI" id="CHEBI:58095"/>
        <dbReference type="ChEBI" id="CHEBI:78442"/>
        <dbReference type="ChEBI" id="CHEBI:78531"/>
        <dbReference type="ChEBI" id="CHEBI:456215"/>
        <dbReference type="EC" id="6.1.1.20"/>
    </reaction>
</comment>
<comment type="subunit">
    <text evidence="3 15">Tetramer of two alpha and two beta subunits.</text>
</comment>
<dbReference type="InterPro" id="IPR012340">
    <property type="entry name" value="NA-bd_OB-fold"/>
</dbReference>
<dbReference type="GO" id="GO:0000287">
    <property type="term" value="F:magnesium ion binding"/>
    <property type="evidence" value="ECO:0007669"/>
    <property type="project" value="UniProtKB-UniRule"/>
</dbReference>
<evidence type="ECO:0000313" key="21">
    <source>
        <dbReference type="Proteomes" id="UP000603434"/>
    </source>
</evidence>
<comment type="cofactor">
    <cofactor evidence="15">
        <name>Mg(2+)</name>
        <dbReference type="ChEBI" id="CHEBI:18420"/>
    </cofactor>
    <text evidence="15">Binds 2 magnesium ions per tetramer.</text>
</comment>
<evidence type="ECO:0000256" key="14">
    <source>
        <dbReference type="ARBA" id="ARBA00049255"/>
    </source>
</evidence>
<dbReference type="SUPFAM" id="SSF46955">
    <property type="entry name" value="Putative DNA-binding domain"/>
    <property type="match status" value="1"/>
</dbReference>
<keyword evidence="7 15" id="KW-0479">Metal-binding</keyword>
<evidence type="ECO:0000256" key="12">
    <source>
        <dbReference type="ARBA" id="ARBA00022917"/>
    </source>
</evidence>
<dbReference type="InterPro" id="IPR002547">
    <property type="entry name" value="tRNA-bd_dom"/>
</dbReference>
<dbReference type="InterPro" id="IPR020825">
    <property type="entry name" value="Phe-tRNA_synthase-like_B3/B4"/>
</dbReference>
<dbReference type="SMART" id="SM00873">
    <property type="entry name" value="B3_4"/>
    <property type="match status" value="1"/>
</dbReference>
<dbReference type="PROSITE" id="PS51447">
    <property type="entry name" value="FDX_ACB"/>
    <property type="match status" value="1"/>
</dbReference>
<dbReference type="NCBIfam" id="TIGR00472">
    <property type="entry name" value="pheT_bact"/>
    <property type="match status" value="1"/>
</dbReference>
<keyword evidence="6 15" id="KW-0436">Ligase</keyword>
<evidence type="ECO:0000256" key="13">
    <source>
        <dbReference type="ARBA" id="ARBA00023146"/>
    </source>
</evidence>
<dbReference type="SUPFAM" id="SSF54991">
    <property type="entry name" value="Anticodon-binding domain of PheRS"/>
    <property type="match status" value="1"/>
</dbReference>
<dbReference type="GO" id="GO:0006432">
    <property type="term" value="P:phenylalanyl-tRNA aminoacylation"/>
    <property type="evidence" value="ECO:0007669"/>
    <property type="project" value="UniProtKB-UniRule"/>
</dbReference>
<dbReference type="SUPFAM" id="SSF50249">
    <property type="entry name" value="Nucleic acid-binding proteins"/>
    <property type="match status" value="1"/>
</dbReference>